<name>A0A0F9Q0X1_9ZZZZ</name>
<proteinExistence type="predicted"/>
<comment type="caution">
    <text evidence="1">The sequence shown here is derived from an EMBL/GenBank/DDBJ whole genome shotgun (WGS) entry which is preliminary data.</text>
</comment>
<dbReference type="AlphaFoldDB" id="A0A0F9Q0X1"/>
<dbReference type="EMBL" id="LAZR01004632">
    <property type="protein sequence ID" value="KKN06901.1"/>
    <property type="molecule type" value="Genomic_DNA"/>
</dbReference>
<accession>A0A0F9Q0X1</accession>
<reference evidence="1" key="1">
    <citation type="journal article" date="2015" name="Nature">
        <title>Complex archaea that bridge the gap between prokaryotes and eukaryotes.</title>
        <authorList>
            <person name="Spang A."/>
            <person name="Saw J.H."/>
            <person name="Jorgensen S.L."/>
            <person name="Zaremba-Niedzwiedzka K."/>
            <person name="Martijn J."/>
            <person name="Lind A.E."/>
            <person name="van Eijk R."/>
            <person name="Schleper C."/>
            <person name="Guy L."/>
            <person name="Ettema T.J."/>
        </authorList>
    </citation>
    <scope>NUCLEOTIDE SEQUENCE</scope>
</reference>
<protein>
    <submittedName>
        <fullName evidence="1">Uncharacterized protein</fullName>
    </submittedName>
</protein>
<sequence length="62" mass="7443">MIYRHIYKWLQKRKENRATANGIPLPSGMRKLETREYLTKKGIKNWDKLTLKDKLSLNIIID</sequence>
<evidence type="ECO:0000313" key="1">
    <source>
        <dbReference type="EMBL" id="KKN06901.1"/>
    </source>
</evidence>
<organism evidence="1">
    <name type="scientific">marine sediment metagenome</name>
    <dbReference type="NCBI Taxonomy" id="412755"/>
    <lineage>
        <taxon>unclassified sequences</taxon>
        <taxon>metagenomes</taxon>
        <taxon>ecological metagenomes</taxon>
    </lineage>
</organism>
<gene>
    <name evidence="1" type="ORF">LCGC14_1072600</name>
</gene>